<evidence type="ECO:0000256" key="1">
    <source>
        <dbReference type="SAM" id="SignalP"/>
    </source>
</evidence>
<feature type="chain" id="PRO_5040336678" evidence="1">
    <location>
        <begin position="24"/>
        <end position="68"/>
    </location>
</feature>
<gene>
    <name evidence="2" type="ORF">SPLIT_LOCUS8258</name>
</gene>
<reference evidence="2" key="1">
    <citation type="submission" date="2022-02" db="EMBL/GenBank/DDBJ databases">
        <authorList>
            <person name="King R."/>
        </authorList>
    </citation>
    <scope>NUCLEOTIDE SEQUENCE</scope>
</reference>
<protein>
    <submittedName>
        <fullName evidence="2">Uncharacterized protein</fullName>
    </submittedName>
</protein>
<accession>A0A9P0N328</accession>
<dbReference type="AlphaFoldDB" id="A0A9P0N328"/>
<dbReference type="EMBL" id="LR824560">
    <property type="protein sequence ID" value="CAH1642902.1"/>
    <property type="molecule type" value="Genomic_DNA"/>
</dbReference>
<evidence type="ECO:0000313" key="3">
    <source>
        <dbReference type="Proteomes" id="UP001153321"/>
    </source>
</evidence>
<organism evidence="2 3">
    <name type="scientific">Spodoptera littoralis</name>
    <name type="common">Egyptian cotton leafworm</name>
    <dbReference type="NCBI Taxonomy" id="7109"/>
    <lineage>
        <taxon>Eukaryota</taxon>
        <taxon>Metazoa</taxon>
        <taxon>Ecdysozoa</taxon>
        <taxon>Arthropoda</taxon>
        <taxon>Hexapoda</taxon>
        <taxon>Insecta</taxon>
        <taxon>Pterygota</taxon>
        <taxon>Neoptera</taxon>
        <taxon>Endopterygota</taxon>
        <taxon>Lepidoptera</taxon>
        <taxon>Glossata</taxon>
        <taxon>Ditrysia</taxon>
        <taxon>Noctuoidea</taxon>
        <taxon>Noctuidae</taxon>
        <taxon>Amphipyrinae</taxon>
        <taxon>Spodoptera</taxon>
    </lineage>
</organism>
<proteinExistence type="predicted"/>
<evidence type="ECO:0000313" key="2">
    <source>
        <dbReference type="EMBL" id="CAH1642902.1"/>
    </source>
</evidence>
<dbReference type="Proteomes" id="UP001153321">
    <property type="component" value="Chromosome 29"/>
</dbReference>
<feature type="signal peptide" evidence="1">
    <location>
        <begin position="1"/>
        <end position="23"/>
    </location>
</feature>
<keyword evidence="3" id="KW-1185">Reference proteome</keyword>
<sequence>MDSFVMLFGIILTVFALLELVENKQIPMFEIEDRFKYYYPELWGTYRQPNPFKWGLQRLRYQKTRILT</sequence>
<name>A0A9P0N328_SPOLI</name>
<keyword evidence="1" id="KW-0732">Signal</keyword>